<comment type="caution">
    <text evidence="2">The sequence shown here is derived from an EMBL/GenBank/DDBJ whole genome shotgun (WGS) entry which is preliminary data.</text>
</comment>
<dbReference type="Proteomes" id="UP001328107">
    <property type="component" value="Unassembled WGS sequence"/>
</dbReference>
<feature type="transmembrane region" description="Helical" evidence="1">
    <location>
        <begin position="53"/>
        <end position="75"/>
    </location>
</feature>
<reference evidence="3" key="1">
    <citation type="submission" date="2022-10" db="EMBL/GenBank/DDBJ databases">
        <title>Genome assembly of Pristionchus species.</title>
        <authorList>
            <person name="Yoshida K."/>
            <person name="Sommer R.J."/>
        </authorList>
    </citation>
    <scope>NUCLEOTIDE SEQUENCE [LARGE SCALE GENOMIC DNA]</scope>
    <source>
        <strain evidence="3">RS5460</strain>
    </source>
</reference>
<keyword evidence="1" id="KW-0472">Membrane</keyword>
<protein>
    <recommendedName>
        <fullName evidence="4">G protein-coupled receptor</fullName>
    </recommendedName>
</protein>
<evidence type="ECO:0000313" key="2">
    <source>
        <dbReference type="EMBL" id="GMR54446.1"/>
    </source>
</evidence>
<sequence>EGVSWLVHANSRSLFTYYYFILLVQGTSYALLYSFEFNRLRFSCWEFDFRLVILVRTIGVASIAASHFIMVAISIENPMLSQFPPFLYRGTETFSNNRIRKFIDLLDVHLDVPRHIRRFPSIRTNEIRRNH</sequence>
<gene>
    <name evidence="2" type="ORF">PMAYCL1PPCAC_24641</name>
</gene>
<keyword evidence="1" id="KW-0812">Transmembrane</keyword>
<dbReference type="EMBL" id="BTRK01000005">
    <property type="protein sequence ID" value="GMR54446.1"/>
    <property type="molecule type" value="Genomic_DNA"/>
</dbReference>
<feature type="non-terminal residue" evidence="2">
    <location>
        <position position="1"/>
    </location>
</feature>
<dbReference type="AlphaFoldDB" id="A0AAN5D133"/>
<evidence type="ECO:0000256" key="1">
    <source>
        <dbReference type="SAM" id="Phobius"/>
    </source>
</evidence>
<proteinExistence type="predicted"/>
<name>A0AAN5D133_9BILA</name>
<keyword evidence="1" id="KW-1133">Transmembrane helix</keyword>
<feature type="transmembrane region" description="Helical" evidence="1">
    <location>
        <begin position="15"/>
        <end position="32"/>
    </location>
</feature>
<accession>A0AAN5D133</accession>
<evidence type="ECO:0008006" key="4">
    <source>
        <dbReference type="Google" id="ProtNLM"/>
    </source>
</evidence>
<evidence type="ECO:0000313" key="3">
    <source>
        <dbReference type="Proteomes" id="UP001328107"/>
    </source>
</evidence>
<keyword evidence="3" id="KW-1185">Reference proteome</keyword>
<organism evidence="2 3">
    <name type="scientific">Pristionchus mayeri</name>
    <dbReference type="NCBI Taxonomy" id="1317129"/>
    <lineage>
        <taxon>Eukaryota</taxon>
        <taxon>Metazoa</taxon>
        <taxon>Ecdysozoa</taxon>
        <taxon>Nematoda</taxon>
        <taxon>Chromadorea</taxon>
        <taxon>Rhabditida</taxon>
        <taxon>Rhabditina</taxon>
        <taxon>Diplogasteromorpha</taxon>
        <taxon>Diplogasteroidea</taxon>
        <taxon>Neodiplogasteridae</taxon>
        <taxon>Pristionchus</taxon>
    </lineage>
</organism>